<keyword evidence="3" id="KW-1185">Reference proteome</keyword>
<proteinExistence type="predicted"/>
<accession>A0A6D2HVB1</accession>
<evidence type="ECO:0000256" key="1">
    <source>
        <dbReference type="SAM" id="MobiDB-lite"/>
    </source>
</evidence>
<dbReference type="AlphaFoldDB" id="A0A6D2HVB1"/>
<dbReference type="Proteomes" id="UP000467841">
    <property type="component" value="Unassembled WGS sequence"/>
</dbReference>
<feature type="region of interest" description="Disordered" evidence="1">
    <location>
        <begin position="135"/>
        <end position="167"/>
    </location>
</feature>
<sequence length="167" mass="19196">MVTCIVISCIRVEFLPHDPNPNGPDGMINSEDEEKIKLFQERIKIGNFNSQARRGRNPLEEETYKTLLERKEAVEQWDDNTSYLEMIRMVQLPSSLENGPMEGAIVMEGYGLVQAAGGMSSRHWLHRGEVSHPEARRCHHQLPSKPINRTLGLISKPHQNQKERERK</sequence>
<gene>
    <name evidence="2" type="ORF">MERR_LOCUS5124</name>
</gene>
<dbReference type="EMBL" id="CACVBM020000333">
    <property type="protein sequence ID" value="CAA7017889.1"/>
    <property type="molecule type" value="Genomic_DNA"/>
</dbReference>
<protein>
    <submittedName>
        <fullName evidence="2">Uncharacterized protein</fullName>
    </submittedName>
</protein>
<evidence type="ECO:0000313" key="3">
    <source>
        <dbReference type="Proteomes" id="UP000467841"/>
    </source>
</evidence>
<name>A0A6D2HVB1_9BRAS</name>
<organism evidence="2 3">
    <name type="scientific">Microthlaspi erraticum</name>
    <dbReference type="NCBI Taxonomy" id="1685480"/>
    <lineage>
        <taxon>Eukaryota</taxon>
        <taxon>Viridiplantae</taxon>
        <taxon>Streptophyta</taxon>
        <taxon>Embryophyta</taxon>
        <taxon>Tracheophyta</taxon>
        <taxon>Spermatophyta</taxon>
        <taxon>Magnoliopsida</taxon>
        <taxon>eudicotyledons</taxon>
        <taxon>Gunneridae</taxon>
        <taxon>Pentapetalae</taxon>
        <taxon>rosids</taxon>
        <taxon>malvids</taxon>
        <taxon>Brassicales</taxon>
        <taxon>Brassicaceae</taxon>
        <taxon>Coluteocarpeae</taxon>
        <taxon>Microthlaspi</taxon>
    </lineage>
</organism>
<comment type="caution">
    <text evidence="2">The sequence shown here is derived from an EMBL/GenBank/DDBJ whole genome shotgun (WGS) entry which is preliminary data.</text>
</comment>
<reference evidence="2" key="1">
    <citation type="submission" date="2020-01" db="EMBL/GenBank/DDBJ databases">
        <authorList>
            <person name="Mishra B."/>
        </authorList>
    </citation>
    <scope>NUCLEOTIDE SEQUENCE [LARGE SCALE GENOMIC DNA]</scope>
</reference>
<evidence type="ECO:0000313" key="2">
    <source>
        <dbReference type="EMBL" id="CAA7017889.1"/>
    </source>
</evidence>